<keyword evidence="2" id="KW-1185">Reference proteome</keyword>
<protein>
    <submittedName>
        <fullName evidence="1">Uncharacterized protein</fullName>
    </submittedName>
</protein>
<name>A0A101MAJ4_PENFR</name>
<dbReference type="Proteomes" id="UP000055045">
    <property type="component" value="Unassembled WGS sequence"/>
</dbReference>
<dbReference type="AlphaFoldDB" id="A0A101MAJ4"/>
<gene>
    <name evidence="1" type="ORF">ACN42_g10167</name>
</gene>
<sequence>MCSAKLPTTLLQRPKQSFIFKQGITKIFNDVPVSLCTYGTPKYPSKLQLGTIPKTHAPKMTVCKIVLH</sequence>
<evidence type="ECO:0000313" key="1">
    <source>
        <dbReference type="EMBL" id="KUM57032.1"/>
    </source>
</evidence>
<accession>A0A101MAJ4</accession>
<proteinExistence type="predicted"/>
<dbReference type="EMBL" id="LLXE01000407">
    <property type="protein sequence ID" value="KUM57032.1"/>
    <property type="molecule type" value="Genomic_DNA"/>
</dbReference>
<organism evidence="1 2">
    <name type="scientific">Penicillium freii</name>
    <dbReference type="NCBI Taxonomy" id="48697"/>
    <lineage>
        <taxon>Eukaryota</taxon>
        <taxon>Fungi</taxon>
        <taxon>Dikarya</taxon>
        <taxon>Ascomycota</taxon>
        <taxon>Pezizomycotina</taxon>
        <taxon>Eurotiomycetes</taxon>
        <taxon>Eurotiomycetidae</taxon>
        <taxon>Eurotiales</taxon>
        <taxon>Aspergillaceae</taxon>
        <taxon>Penicillium</taxon>
    </lineage>
</organism>
<comment type="caution">
    <text evidence="1">The sequence shown here is derived from an EMBL/GenBank/DDBJ whole genome shotgun (WGS) entry which is preliminary data.</text>
</comment>
<evidence type="ECO:0000313" key="2">
    <source>
        <dbReference type="Proteomes" id="UP000055045"/>
    </source>
</evidence>
<reference evidence="1 2" key="1">
    <citation type="submission" date="2015-10" db="EMBL/GenBank/DDBJ databases">
        <title>Genome sequencing of Penicillium freii.</title>
        <authorList>
            <person name="Nguyen H.D."/>
            <person name="Visagie C.M."/>
            <person name="Seifert K.A."/>
        </authorList>
    </citation>
    <scope>NUCLEOTIDE SEQUENCE [LARGE SCALE GENOMIC DNA]</scope>
    <source>
        <strain evidence="1 2">DAOM 242723</strain>
    </source>
</reference>